<feature type="region of interest" description="Disordered" evidence="1">
    <location>
        <begin position="1"/>
        <end position="26"/>
    </location>
</feature>
<reference evidence="4 5" key="4">
    <citation type="journal article" date="2020" name="Sci. Rep.">
        <title>beta-carboline chemical signals induce reveromycin production through a LuxR family regulator in Streptomyces sp. SN-593.</title>
        <authorList>
            <person name="Panthee S."/>
            <person name="Kito N."/>
            <person name="Hayashi T."/>
            <person name="Shimizu T."/>
            <person name="Ishikawa J."/>
            <person name="Hamamoto H."/>
            <person name="Osada H."/>
            <person name="Takahashi S."/>
        </authorList>
    </citation>
    <scope>NUCLEOTIDE SEQUENCE [LARGE SCALE GENOMIC DNA]</scope>
    <source>
        <strain evidence="4 5">SN-593</strain>
    </source>
</reference>
<evidence type="ECO:0000313" key="4">
    <source>
        <dbReference type="EMBL" id="BBA98516.1"/>
    </source>
</evidence>
<reference evidence="4 5" key="2">
    <citation type="journal article" date="2011" name="J. Antibiot.">
        <title>Furaquinocins I and J: novel polyketide isoprenoid hybrid compounds from Streptomyces reveromyceticus SN-593.</title>
        <authorList>
            <person name="Panthee S."/>
            <person name="Takahashi S."/>
            <person name="Takagi H."/>
            <person name="Nogawa T."/>
            <person name="Oowada E."/>
            <person name="Uramoto M."/>
            <person name="Osada H."/>
        </authorList>
    </citation>
    <scope>NUCLEOTIDE SEQUENCE [LARGE SCALE GENOMIC DNA]</scope>
    <source>
        <strain evidence="4 5">SN-593</strain>
    </source>
</reference>
<dbReference type="RefSeq" id="WP_202234653.1">
    <property type="nucleotide sequence ID" value="NZ_AP018365.1"/>
</dbReference>
<evidence type="ECO:0000256" key="1">
    <source>
        <dbReference type="SAM" id="MobiDB-lite"/>
    </source>
</evidence>
<evidence type="ECO:0000313" key="5">
    <source>
        <dbReference type="Proteomes" id="UP000595703"/>
    </source>
</evidence>
<reference evidence="4 5" key="1">
    <citation type="journal article" date="2010" name="J. Bacteriol.">
        <title>Biochemical characterization of a novel indole prenyltransferase from Streptomyces sp. SN-593.</title>
        <authorList>
            <person name="Takahashi S."/>
            <person name="Takagi H."/>
            <person name="Toyoda A."/>
            <person name="Uramoto M."/>
            <person name="Nogawa T."/>
            <person name="Ueki M."/>
            <person name="Sakaki Y."/>
            <person name="Osada H."/>
        </authorList>
    </citation>
    <scope>NUCLEOTIDE SEQUENCE [LARGE SCALE GENOMIC DNA]</scope>
    <source>
        <strain evidence="4 5">SN-593</strain>
    </source>
</reference>
<dbReference type="AlphaFoldDB" id="A0A7U3UTK8"/>
<proteinExistence type="predicted"/>
<accession>A0A7U3UTK8</accession>
<keyword evidence="2" id="KW-0472">Membrane</keyword>
<keyword evidence="5" id="KW-1185">Reference proteome</keyword>
<dbReference type="NCBIfam" id="NF040603">
    <property type="entry name" value="choice_anch_P"/>
    <property type="match status" value="1"/>
</dbReference>
<evidence type="ECO:0000259" key="3">
    <source>
        <dbReference type="Pfam" id="PF25564"/>
    </source>
</evidence>
<dbReference type="Proteomes" id="UP000595703">
    <property type="component" value="Chromosome"/>
</dbReference>
<evidence type="ECO:0000256" key="2">
    <source>
        <dbReference type="SAM" id="Phobius"/>
    </source>
</evidence>
<keyword evidence="2" id="KW-0812">Transmembrane</keyword>
<sequence>MRSTDVGGADATLGHRPRAGRPQGRWRRRAATALLGVGALAAASLAAIGPAAANAPGSPGTPSAPATVFAEDFEHGQGAAVTPLPDYTGAPPLAETYTADPAWLANCNGLLVSEQAGASAPAGANCGGYWAANKQMAAALGTWAGGDAATNHSLTAYTSGDPGAGRTELETAEPVPLSADHRFLTFSVDAAAQNCYANHPLLAFYLLDDATPRAAFSTPIDPCLNPGAVIGGTSVGTYTSDGSVLFSGDSAGIRLVNEQASGGGNDGAIDNVRLLDATPQLDQDFAPADLPVGAPTTLTFTVTNTSELAAKNGWSYSAHLPAGLRLDAGSATTDCGSGTATADAAQGTVTVSGDLAAGQRDCTATVRLTSFTGGTYQVCADRIADPVGVDLPGCTSVTFTAPVFDARSHGVLLASPLLDVGPLPASAHSCTPLPGEDAHSVLDAGLGAVGRVGVLTTDASGTVGDDGSRTAAAHAQVTGLDLLGGLITADLVGTSARARQDLTGTGPGPVASTGATTLTGLRVAGVAVAADAAPNTAIALPLVGSLVVNQQTPVAGSKGVTVTALSLTLLTGVHLTIARSTAALLTATDPCPAATS</sequence>
<gene>
    <name evidence="4" type="ORF">RVR_4724</name>
</gene>
<protein>
    <recommendedName>
        <fullName evidence="3">DUF7933 domain-containing protein</fullName>
    </recommendedName>
</protein>
<feature type="transmembrane region" description="Helical" evidence="2">
    <location>
        <begin position="31"/>
        <end position="53"/>
    </location>
</feature>
<feature type="domain" description="DUF7933" evidence="3">
    <location>
        <begin position="279"/>
        <end position="388"/>
    </location>
</feature>
<dbReference type="KEGG" id="arev:RVR_4724"/>
<name>A0A7U3UTK8_9ACTN</name>
<dbReference type="Pfam" id="PF25564">
    <property type="entry name" value="DUF7933"/>
    <property type="match status" value="1"/>
</dbReference>
<dbReference type="InterPro" id="IPR057693">
    <property type="entry name" value="DUF7933"/>
</dbReference>
<dbReference type="EMBL" id="AP018365">
    <property type="protein sequence ID" value="BBA98516.1"/>
    <property type="molecule type" value="Genomic_DNA"/>
</dbReference>
<reference evidence="4 5" key="3">
    <citation type="journal article" date="2011" name="Nat. Chem. Biol.">
        <title>Reveromycin A biosynthesis uses RevG and RevJ for stereospecific spiroacetal formation.</title>
        <authorList>
            <person name="Takahashi S."/>
            <person name="Toyoda A."/>
            <person name="Sekiyama Y."/>
            <person name="Takagi H."/>
            <person name="Nogawa T."/>
            <person name="Uramoto M."/>
            <person name="Suzuki R."/>
            <person name="Koshino H."/>
            <person name="Kumano T."/>
            <person name="Panthee S."/>
            <person name="Dairi T."/>
            <person name="Ishikawa J."/>
            <person name="Ikeda H."/>
            <person name="Sakaki Y."/>
            <person name="Osada H."/>
        </authorList>
    </citation>
    <scope>NUCLEOTIDE SEQUENCE [LARGE SCALE GENOMIC DNA]</scope>
    <source>
        <strain evidence="4 5">SN-593</strain>
    </source>
</reference>
<feature type="compositionally biased region" description="Basic residues" evidence="1">
    <location>
        <begin position="15"/>
        <end position="26"/>
    </location>
</feature>
<keyword evidence="2" id="KW-1133">Transmembrane helix</keyword>
<organism evidence="4 5">
    <name type="scientific">Actinacidiphila reveromycinica</name>
    <dbReference type="NCBI Taxonomy" id="659352"/>
    <lineage>
        <taxon>Bacteria</taxon>
        <taxon>Bacillati</taxon>
        <taxon>Actinomycetota</taxon>
        <taxon>Actinomycetes</taxon>
        <taxon>Kitasatosporales</taxon>
        <taxon>Streptomycetaceae</taxon>
        <taxon>Actinacidiphila</taxon>
    </lineage>
</organism>